<gene>
    <name evidence="1" type="ORF">QBE51_12160</name>
</gene>
<dbReference type="Pfam" id="PF20124">
    <property type="entry name" value="DUF6514"/>
    <property type="match status" value="1"/>
</dbReference>
<dbReference type="Proteomes" id="UP001486565">
    <property type="component" value="Chromosome"/>
</dbReference>
<dbReference type="EMBL" id="CP121687">
    <property type="protein sequence ID" value="WZL69524.1"/>
    <property type="molecule type" value="Genomic_DNA"/>
</dbReference>
<sequence length="102" mass="11629">MLAKFLEGTRNCCTPNGGTIQLEYFLLEKESKNSLSKTYGIEIVKKCMHFGETIYTETDQIDSLTHEKERAQEIINKLIANTVTPISMLNIIDDLMDETPWA</sequence>
<protein>
    <submittedName>
        <fullName evidence="1">DUF6514 family protein</fullName>
    </submittedName>
</protein>
<reference evidence="1 2" key="1">
    <citation type="submission" date="2023-03" db="EMBL/GenBank/DDBJ databases">
        <title>Novel Species.</title>
        <authorList>
            <person name="Ma S."/>
        </authorList>
    </citation>
    <scope>NUCLEOTIDE SEQUENCE [LARGE SCALE GENOMIC DNA]</scope>
    <source>
        <strain evidence="1 2">LIND6LT2</strain>
    </source>
</reference>
<dbReference type="RefSeq" id="WP_341876519.1">
    <property type="nucleotide sequence ID" value="NZ_CP121687.1"/>
</dbReference>
<keyword evidence="2" id="KW-1185">Reference proteome</keyword>
<name>A0ABZ2Y2M4_9FIRM</name>
<proteinExistence type="predicted"/>
<accession>A0ABZ2Y2M4</accession>
<evidence type="ECO:0000313" key="2">
    <source>
        <dbReference type="Proteomes" id="UP001486565"/>
    </source>
</evidence>
<evidence type="ECO:0000313" key="1">
    <source>
        <dbReference type="EMBL" id="WZL69524.1"/>
    </source>
</evidence>
<organism evidence="1 2">
    <name type="scientific">Defluviitalea saccharophila</name>
    <dbReference type="NCBI Taxonomy" id="879970"/>
    <lineage>
        <taxon>Bacteria</taxon>
        <taxon>Bacillati</taxon>
        <taxon>Bacillota</taxon>
        <taxon>Clostridia</taxon>
        <taxon>Lachnospirales</taxon>
        <taxon>Defluviitaleaceae</taxon>
        <taxon>Defluviitalea</taxon>
    </lineage>
</organism>
<dbReference type="InterPro" id="IPR017016">
    <property type="entry name" value="UCP033595"/>
</dbReference>